<dbReference type="AlphaFoldDB" id="A0A4U5MJL2"/>
<organism evidence="1 2">
    <name type="scientific">Steinernema carpocapsae</name>
    <name type="common">Entomopathogenic nematode</name>
    <dbReference type="NCBI Taxonomy" id="34508"/>
    <lineage>
        <taxon>Eukaryota</taxon>
        <taxon>Metazoa</taxon>
        <taxon>Ecdysozoa</taxon>
        <taxon>Nematoda</taxon>
        <taxon>Chromadorea</taxon>
        <taxon>Rhabditida</taxon>
        <taxon>Tylenchina</taxon>
        <taxon>Panagrolaimomorpha</taxon>
        <taxon>Strongyloidoidea</taxon>
        <taxon>Steinernematidae</taxon>
        <taxon>Steinernema</taxon>
    </lineage>
</organism>
<comment type="caution">
    <text evidence="1">The sequence shown here is derived from an EMBL/GenBank/DDBJ whole genome shotgun (WGS) entry which is preliminary data.</text>
</comment>
<dbReference type="Proteomes" id="UP000298663">
    <property type="component" value="Unassembled WGS sequence"/>
</dbReference>
<sequence length="75" mass="8723">MQAEKAFKAFLAQNDTADFPCKNRGLFKQAYRLFTVLAFRNVVFGEDEIVNPAQMCELWIDDRGANHFRPTHPFQ</sequence>
<accession>A0A4U5MJL2</accession>
<proteinExistence type="predicted"/>
<keyword evidence="2" id="KW-1185">Reference proteome</keyword>
<gene>
    <name evidence="1" type="ORF">L596_021444</name>
</gene>
<reference evidence="1 2" key="1">
    <citation type="journal article" date="2015" name="Genome Biol.">
        <title>Comparative genomics of Steinernema reveals deeply conserved gene regulatory networks.</title>
        <authorList>
            <person name="Dillman A.R."/>
            <person name="Macchietto M."/>
            <person name="Porter C.F."/>
            <person name="Rogers A."/>
            <person name="Williams B."/>
            <person name="Antoshechkin I."/>
            <person name="Lee M.M."/>
            <person name="Goodwin Z."/>
            <person name="Lu X."/>
            <person name="Lewis E.E."/>
            <person name="Goodrich-Blair H."/>
            <person name="Stock S.P."/>
            <person name="Adams B.J."/>
            <person name="Sternberg P.W."/>
            <person name="Mortazavi A."/>
        </authorList>
    </citation>
    <scope>NUCLEOTIDE SEQUENCE [LARGE SCALE GENOMIC DNA]</scope>
    <source>
        <strain evidence="1 2">ALL</strain>
    </source>
</reference>
<dbReference type="EMBL" id="AZBU02000007">
    <property type="protein sequence ID" value="TKR69263.1"/>
    <property type="molecule type" value="Genomic_DNA"/>
</dbReference>
<name>A0A4U5MJL2_STECR</name>
<evidence type="ECO:0000313" key="1">
    <source>
        <dbReference type="EMBL" id="TKR69263.1"/>
    </source>
</evidence>
<evidence type="ECO:0000313" key="2">
    <source>
        <dbReference type="Proteomes" id="UP000298663"/>
    </source>
</evidence>
<protein>
    <submittedName>
        <fullName evidence="1">Uncharacterized protein</fullName>
    </submittedName>
</protein>
<reference evidence="1 2" key="2">
    <citation type="journal article" date="2019" name="G3 (Bethesda)">
        <title>Hybrid Assembly of the Genome of the Entomopathogenic Nematode Steinernema carpocapsae Identifies the X-Chromosome.</title>
        <authorList>
            <person name="Serra L."/>
            <person name="Macchietto M."/>
            <person name="Macias-Munoz A."/>
            <person name="McGill C.J."/>
            <person name="Rodriguez I.M."/>
            <person name="Rodriguez B."/>
            <person name="Murad R."/>
            <person name="Mortazavi A."/>
        </authorList>
    </citation>
    <scope>NUCLEOTIDE SEQUENCE [LARGE SCALE GENOMIC DNA]</scope>
    <source>
        <strain evidence="1 2">ALL</strain>
    </source>
</reference>